<dbReference type="SUPFAM" id="SSF52540">
    <property type="entry name" value="P-loop containing nucleoside triphosphate hydrolases"/>
    <property type="match status" value="1"/>
</dbReference>
<dbReference type="InterPro" id="IPR000719">
    <property type="entry name" value="Prot_kinase_dom"/>
</dbReference>
<dbReference type="Gene3D" id="1.10.510.10">
    <property type="entry name" value="Transferase(Phosphotransferase) domain 1"/>
    <property type="match status" value="1"/>
</dbReference>
<gene>
    <name evidence="3" type="ORF">ENS31_01065</name>
</gene>
<dbReference type="InterPro" id="IPR008271">
    <property type="entry name" value="Ser/Thr_kinase_AS"/>
</dbReference>
<keyword evidence="1" id="KW-0802">TPR repeat</keyword>
<dbReference type="SUPFAM" id="SSF48452">
    <property type="entry name" value="TPR-like"/>
    <property type="match status" value="2"/>
</dbReference>
<evidence type="ECO:0000313" key="3">
    <source>
        <dbReference type="EMBL" id="HFI90100.1"/>
    </source>
</evidence>
<dbReference type="InterPro" id="IPR045269">
    <property type="entry name" value="Atg1-like"/>
</dbReference>
<dbReference type="PROSITE" id="PS00108">
    <property type="entry name" value="PROTEIN_KINASE_ST"/>
    <property type="match status" value="1"/>
</dbReference>
<dbReference type="Gene3D" id="1.25.40.10">
    <property type="entry name" value="Tetratricopeptide repeat domain"/>
    <property type="match status" value="2"/>
</dbReference>
<keyword evidence="3" id="KW-0808">Transferase</keyword>
<evidence type="ECO:0000256" key="1">
    <source>
        <dbReference type="PROSITE-ProRule" id="PRU00339"/>
    </source>
</evidence>
<dbReference type="InterPro" id="IPR027417">
    <property type="entry name" value="P-loop_NTPase"/>
</dbReference>
<dbReference type="PANTHER" id="PTHR24348">
    <property type="entry name" value="SERINE/THREONINE-PROTEIN KINASE UNC-51-RELATED"/>
    <property type="match status" value="1"/>
</dbReference>
<dbReference type="AlphaFoldDB" id="A0A7V2ZHK2"/>
<dbReference type="GO" id="GO:0004674">
    <property type="term" value="F:protein serine/threonine kinase activity"/>
    <property type="evidence" value="ECO:0007669"/>
    <property type="project" value="UniProtKB-KW"/>
</dbReference>
<sequence>MINNRYIIKKKLGEGRSKVFSAIDSEFPDKEIAIKFLPLNAKPDEKDFFRDEFFRIKKFDHPNIIKAFEFGTVVTKDAEDLEIEYGADFITLEYFPSRELLAYTELIDEKKLREILKQLCAVLYYLHQSNYIYYDLKPENILVSSNSNKPQIKLIDFGLAEYQLKELSLEVRGTAHYIAPELLKKEEHDHTVDLYSLGILLYRIVYGRFPFSAENEVDIYKAQIEQQFVFPPSRYSRELISVIKKLLNKEARLRFQNSLEVLEELGIEINLEITKDFLPAKFFSNRKDAVNIIRSYLADNKSTEIYSVKGAEGAGKTALFIEIYENFENAILIENFSSKAGIDAVKYIVRKIFYSKVLFENYTKEQIRELPTLFDGGKEEFVQRIKVFADSALKNSKPIILLDDFNLYDEFVKDFFHEILPVFQINETKVIISENTNYDPSTNLFANIRDFQISHFTDSQLADFIEISYWQNFPKKELKKIIGLYSDLLPGNVKQFIKDLIVLGVLKYSGKKIVFDISEELEITLRSSNEEIYRVRLSNLTAEELKLAQLISAFEIGVEQTILAGILGVNTEKIKELIQGLDKKNIIDSLNLSNTPKINSVSFKNYIYSTISSKTKFHLVVANTIKKLFPNFNIIELARQYELSGEFEKSAEVLKREIETAERISAFAYKRTLLEKVLSFNLSQSTKQDFLIELIRTNYKLSDYKSVIEEFRKLDVVQLKNELEKELKFLFGVSCKNVQDYDSAIKIFNELLNTANKKISNKILFEFADLEFDRGNYEKANDFINEIQKYFHDLDSEDKGRLLNMRGLIEYNWLKNSEKAITTIKEAISEFEKTSSFGKLAGIYVNLAYMFFNCNDREQANEYILKALEVNRKIGNYEQQANIQMNQGVMLMDDYKFEEAIQLLKISKTLFHIQNNKYFEALCSLNLGEAFLNSCDYQQAYDSLSEAEEKFGLIENDAETLRVLFLLGKFWYFIGDDNELKKIINQFEYYSYTKLTFTDEHALSYEYLKIMLALLSNENIPIDKVLSLLERTNDDYLNLYGDLIFNFIEAICIEKRISDVLFLLKHPLFEILKSNNLIFDAYSDYINGLIVKYDKLEGMQSPIEYFESAVTKLESESISELTWKVLVATTEVYVERGNYHKAKKPRIYALELINLIADSINNPRIRFKFLEKKERKNALESLKKLNDKVKENEFQQS</sequence>
<protein>
    <submittedName>
        <fullName evidence="3">Serine/threonine protein kinase</fullName>
    </submittedName>
</protein>
<dbReference type="InterPro" id="IPR011990">
    <property type="entry name" value="TPR-like_helical_dom_sf"/>
</dbReference>
<dbReference type="PROSITE" id="PS50011">
    <property type="entry name" value="PROTEIN_KINASE_DOM"/>
    <property type="match status" value="1"/>
</dbReference>
<proteinExistence type="predicted"/>
<keyword evidence="3" id="KW-0418">Kinase</keyword>
<dbReference type="SMART" id="SM00028">
    <property type="entry name" value="TPR"/>
    <property type="match status" value="4"/>
</dbReference>
<keyword evidence="3" id="KW-0723">Serine/threonine-protein kinase</keyword>
<dbReference type="SMART" id="SM00220">
    <property type="entry name" value="S_TKc"/>
    <property type="match status" value="1"/>
</dbReference>
<feature type="domain" description="Protein kinase" evidence="2">
    <location>
        <begin position="6"/>
        <end position="278"/>
    </location>
</feature>
<dbReference type="GO" id="GO:0005524">
    <property type="term" value="F:ATP binding"/>
    <property type="evidence" value="ECO:0007669"/>
    <property type="project" value="InterPro"/>
</dbReference>
<dbReference type="InterPro" id="IPR019734">
    <property type="entry name" value="TPR_rpt"/>
</dbReference>
<dbReference type="Pfam" id="PF00069">
    <property type="entry name" value="Pkinase"/>
    <property type="match status" value="1"/>
</dbReference>
<dbReference type="PROSITE" id="PS50005">
    <property type="entry name" value="TPR"/>
    <property type="match status" value="1"/>
</dbReference>
<comment type="caution">
    <text evidence="3">The sequence shown here is derived from an EMBL/GenBank/DDBJ whole genome shotgun (WGS) entry which is preliminary data.</text>
</comment>
<name>A0A7V2ZHK2_9BACT</name>
<accession>A0A7V2ZHK2</accession>
<dbReference type="PANTHER" id="PTHR24348:SF68">
    <property type="entry name" value="SERINE_THREONINE-PROTEIN KINASE ATG1C"/>
    <property type="match status" value="1"/>
</dbReference>
<organism evidence="3">
    <name type="scientific">Ignavibacterium album</name>
    <dbReference type="NCBI Taxonomy" id="591197"/>
    <lineage>
        <taxon>Bacteria</taxon>
        <taxon>Pseudomonadati</taxon>
        <taxon>Ignavibacteriota</taxon>
        <taxon>Ignavibacteria</taxon>
        <taxon>Ignavibacteriales</taxon>
        <taxon>Ignavibacteriaceae</taxon>
        <taxon>Ignavibacterium</taxon>
    </lineage>
</organism>
<dbReference type="GO" id="GO:0005737">
    <property type="term" value="C:cytoplasm"/>
    <property type="evidence" value="ECO:0007669"/>
    <property type="project" value="TreeGrafter"/>
</dbReference>
<dbReference type="SUPFAM" id="SSF56112">
    <property type="entry name" value="Protein kinase-like (PK-like)"/>
    <property type="match status" value="1"/>
</dbReference>
<dbReference type="InterPro" id="IPR011009">
    <property type="entry name" value="Kinase-like_dom_sf"/>
</dbReference>
<evidence type="ECO:0000259" key="2">
    <source>
        <dbReference type="PROSITE" id="PS50011"/>
    </source>
</evidence>
<dbReference type="EMBL" id="DSUJ01000002">
    <property type="protein sequence ID" value="HFI90100.1"/>
    <property type="molecule type" value="Genomic_DNA"/>
</dbReference>
<dbReference type="CDD" id="cd14014">
    <property type="entry name" value="STKc_PknB_like"/>
    <property type="match status" value="1"/>
</dbReference>
<reference evidence="3" key="1">
    <citation type="journal article" date="2020" name="mSystems">
        <title>Genome- and Community-Level Interaction Insights into Carbon Utilization and Element Cycling Functions of Hydrothermarchaeota in Hydrothermal Sediment.</title>
        <authorList>
            <person name="Zhou Z."/>
            <person name="Liu Y."/>
            <person name="Xu W."/>
            <person name="Pan J."/>
            <person name="Luo Z.H."/>
            <person name="Li M."/>
        </authorList>
    </citation>
    <scope>NUCLEOTIDE SEQUENCE [LARGE SCALE GENOMIC DNA]</scope>
    <source>
        <strain evidence="3">SpSt-479</strain>
    </source>
</reference>
<feature type="repeat" description="TPR" evidence="1">
    <location>
        <begin position="841"/>
        <end position="874"/>
    </location>
</feature>